<dbReference type="EMBL" id="LAZR01031586">
    <property type="protein sequence ID" value="KKL53325.1"/>
    <property type="molecule type" value="Genomic_DNA"/>
</dbReference>
<organism evidence="1">
    <name type="scientific">marine sediment metagenome</name>
    <dbReference type="NCBI Taxonomy" id="412755"/>
    <lineage>
        <taxon>unclassified sequences</taxon>
        <taxon>metagenomes</taxon>
        <taxon>ecological metagenomes</taxon>
    </lineage>
</organism>
<reference evidence="1" key="1">
    <citation type="journal article" date="2015" name="Nature">
        <title>Complex archaea that bridge the gap between prokaryotes and eukaryotes.</title>
        <authorList>
            <person name="Spang A."/>
            <person name="Saw J.H."/>
            <person name="Jorgensen S.L."/>
            <person name="Zaremba-Niedzwiedzka K."/>
            <person name="Martijn J."/>
            <person name="Lind A.E."/>
            <person name="van Eijk R."/>
            <person name="Schleper C."/>
            <person name="Guy L."/>
            <person name="Ettema T.J."/>
        </authorList>
    </citation>
    <scope>NUCLEOTIDE SEQUENCE</scope>
</reference>
<comment type="caution">
    <text evidence="1">The sequence shown here is derived from an EMBL/GenBank/DDBJ whole genome shotgun (WGS) entry which is preliminary data.</text>
</comment>
<accession>A0A0F9F7Z0</accession>
<dbReference type="AlphaFoldDB" id="A0A0F9F7Z0"/>
<feature type="non-terminal residue" evidence="1">
    <location>
        <position position="588"/>
    </location>
</feature>
<name>A0A0F9F7Z0_9ZZZZ</name>
<gene>
    <name evidence="1" type="ORF">LCGC14_2276570</name>
</gene>
<protein>
    <submittedName>
        <fullName evidence="1">Uncharacterized protein</fullName>
    </submittedName>
</protein>
<sequence length="588" mass="62248">GWTKGDVALAGIGQQFSDGGVWSKAVTSTTDERVPIFGYEWAIPICLIHRKNGAAWSWSTNPNGTGVGRPDGHVSSLNIMQDDILDLRRQVDVDEARLAEMLESDIDKLLRGELRTRMAIRWAGTAGAAGVVAGTRLLQTDHTNAASNAFRMTAPNGTRKLWSDAKEFVPMATSFPLDAGFSDAYVTYTVATGVLLIKAPAGSHLVRNIPASFIVGSDTGAATFLQFKGEPCWTTQSTPVLAYPSPSSLKWIDAVTGNIEEQNVFDNILGTELATENPAFTITASDTLGRATQMSITLTSIAPYASADVMTVNYWVHFDRTTVGAEYVSQWGLAEVPDIVYSVYKDPSGANTEVNVGTLYTIVRKSVAASTDAVITSADVLAASGTSGATAIIVGFDAASLTYSAAPAGAFVSATLDAPQTTLTLTHAAPIAADVDVVVYYYTAGAGAVTDWIEVGRGGKSVRAYYSWHEEIIDFGGAPAQTYAFDLATSVWHAAEIGGRMAPMPIVWESATGVGGPWTYVAALGDGVTGYQYSNLVSFDANAYVSQRYCLVVVPKWSPPAAAASDEFLINYSYLPYQGLSSTGGVAA</sequence>
<feature type="non-terminal residue" evidence="1">
    <location>
        <position position="1"/>
    </location>
</feature>
<proteinExistence type="predicted"/>
<evidence type="ECO:0000313" key="1">
    <source>
        <dbReference type="EMBL" id="KKL53325.1"/>
    </source>
</evidence>